<dbReference type="Proteomes" id="UP000008281">
    <property type="component" value="Unassembled WGS sequence"/>
</dbReference>
<organism evidence="2">
    <name type="scientific">Caenorhabditis remanei</name>
    <name type="common">Caenorhabditis vulgaris</name>
    <dbReference type="NCBI Taxonomy" id="31234"/>
    <lineage>
        <taxon>Eukaryota</taxon>
        <taxon>Metazoa</taxon>
        <taxon>Ecdysozoa</taxon>
        <taxon>Nematoda</taxon>
        <taxon>Chromadorea</taxon>
        <taxon>Rhabditida</taxon>
        <taxon>Rhabditina</taxon>
        <taxon>Rhabditomorpha</taxon>
        <taxon>Rhabditoidea</taxon>
        <taxon>Rhabditidae</taxon>
        <taxon>Peloderinae</taxon>
        <taxon>Caenorhabditis</taxon>
    </lineage>
</organism>
<name>E3MIR0_CAERE</name>
<accession>E3MIR0</accession>
<evidence type="ECO:0000313" key="1">
    <source>
        <dbReference type="EMBL" id="EFP02533.1"/>
    </source>
</evidence>
<sequence length="81" mass="9305">MCHIIDDASKISLQIRKDVEKWNKLVVPGNKTTESYVITAKDFIEMYQSHFGVLQKTVTTTIKKVFMKKFDGRAIEVARNA</sequence>
<proteinExistence type="predicted"/>
<dbReference type="HOGENOM" id="CLU_2576128_0_0_1"/>
<gene>
    <name evidence="1" type="ORF">CRE_02356</name>
</gene>
<dbReference type="InParanoid" id="E3MIR0"/>
<keyword evidence="2" id="KW-1185">Reference proteome</keyword>
<evidence type="ECO:0000313" key="2">
    <source>
        <dbReference type="Proteomes" id="UP000008281"/>
    </source>
</evidence>
<protein>
    <submittedName>
        <fullName evidence="1">Uncharacterized protein</fullName>
    </submittedName>
</protein>
<dbReference type="EMBL" id="DS268448">
    <property type="protein sequence ID" value="EFP02533.1"/>
    <property type="molecule type" value="Genomic_DNA"/>
</dbReference>
<reference evidence="1" key="1">
    <citation type="submission" date="2007-07" db="EMBL/GenBank/DDBJ databases">
        <title>PCAP assembly of the Caenorhabditis remanei genome.</title>
        <authorList>
            <consortium name="The Caenorhabditis remanei Sequencing Consortium"/>
            <person name="Wilson R.K."/>
        </authorList>
    </citation>
    <scope>NUCLEOTIDE SEQUENCE [LARGE SCALE GENOMIC DNA]</scope>
    <source>
        <strain evidence="1">PB4641</strain>
    </source>
</reference>
<dbReference type="AlphaFoldDB" id="E3MIR0"/>